<accession>A0ABQ0ZF12</accession>
<dbReference type="EMBL" id="BLAU01000001">
    <property type="protein sequence ID" value="GET20027.1"/>
    <property type="molecule type" value="Genomic_DNA"/>
</dbReference>
<proteinExistence type="predicted"/>
<gene>
    <name evidence="1" type="ORF">JCM18694_02730</name>
</gene>
<evidence type="ECO:0000313" key="1">
    <source>
        <dbReference type="EMBL" id="GET20027.1"/>
    </source>
</evidence>
<sequence>MSVPGVLSFAPEEQPVIETGNRIRVTSFVNFMAWHFGIRWEEGTFGCVDKNPNSDATI</sequence>
<name>A0ABQ0ZF12_9BACT</name>
<dbReference type="Proteomes" id="UP000396862">
    <property type="component" value="Unassembled WGS sequence"/>
</dbReference>
<evidence type="ECO:0000313" key="2">
    <source>
        <dbReference type="Proteomes" id="UP000396862"/>
    </source>
</evidence>
<organism evidence="1 2">
    <name type="scientific">Prolixibacter denitrificans</name>
    <dbReference type="NCBI Taxonomy" id="1541063"/>
    <lineage>
        <taxon>Bacteria</taxon>
        <taxon>Pseudomonadati</taxon>
        <taxon>Bacteroidota</taxon>
        <taxon>Bacteroidia</taxon>
        <taxon>Marinilabiliales</taxon>
        <taxon>Prolixibacteraceae</taxon>
        <taxon>Prolixibacter</taxon>
    </lineage>
</organism>
<comment type="caution">
    <text evidence="1">The sequence shown here is derived from an EMBL/GenBank/DDBJ whole genome shotgun (WGS) entry which is preliminary data.</text>
</comment>
<keyword evidence="2" id="KW-1185">Reference proteome</keyword>
<reference evidence="1 2" key="1">
    <citation type="submission" date="2019-10" db="EMBL/GenBank/DDBJ databases">
        <title>Prolixibacter strains distinguished by the presence of nitrate reductase genes were adept at nitrate-dependent anaerobic corrosion of metallic iron and carbon steel.</title>
        <authorList>
            <person name="Iino T."/>
            <person name="Shono N."/>
            <person name="Ito K."/>
            <person name="Nakamura R."/>
            <person name="Sueoka K."/>
            <person name="Harayama S."/>
            <person name="Ohkuma M."/>
        </authorList>
    </citation>
    <scope>NUCLEOTIDE SEQUENCE [LARGE SCALE GENOMIC DNA]</scope>
    <source>
        <strain evidence="1 2">MIC1-1</strain>
    </source>
</reference>
<protein>
    <submittedName>
        <fullName evidence="1">Uncharacterized protein</fullName>
    </submittedName>
</protein>